<evidence type="ECO:0000259" key="1">
    <source>
        <dbReference type="SMART" id="SM00829"/>
    </source>
</evidence>
<name>A0A316YQZ0_9BASI</name>
<dbReference type="Gene3D" id="3.90.180.10">
    <property type="entry name" value="Medium-chain alcohol dehydrogenases, catalytic domain"/>
    <property type="match status" value="1"/>
</dbReference>
<dbReference type="STRING" id="215250.A0A316YQZ0"/>
<dbReference type="InParanoid" id="A0A316YQZ0"/>
<dbReference type="SUPFAM" id="SSF51735">
    <property type="entry name" value="NAD(P)-binding Rossmann-fold domains"/>
    <property type="match status" value="1"/>
</dbReference>
<dbReference type="Pfam" id="PF08240">
    <property type="entry name" value="ADH_N"/>
    <property type="match status" value="1"/>
</dbReference>
<feature type="domain" description="Enoyl reductase (ER)" evidence="1">
    <location>
        <begin position="13"/>
        <end position="355"/>
    </location>
</feature>
<keyword evidence="3" id="KW-1185">Reference proteome</keyword>
<sequence>MSHKAAVLTKVGAPLEDVTVPTPKLGEDEVLVEVQYICLSPLDIWRSKQGLLTETPKILGGAFSGRVAALGPKVVDRHDLAVGVAVSCFSGHLGIGAHQQYVVVPWWCLSKLEEKADLAAASTINDNLVTAVWSLTHGGIRLPLFDFRAGDRLKPILVWGGSSSVGQNALQLLKLQGYERVYTTSSQRHVARMKSLGAFDVIDYNSADASTLLMAATDGKGFEAVLDCIGDVDASLQPSLRLVRPGGIVAAMLPYVRRTGGAGAGAGSQAVFMDVAEIPLKVPEGVTLIGVRTHQYHHDEEYKLTVQPEMVPRFAFSGMPYRLVGQKDSKTSLAERLNEALETLNAGVSGERIVVAVP</sequence>
<dbReference type="Proteomes" id="UP000245768">
    <property type="component" value="Unassembled WGS sequence"/>
</dbReference>
<dbReference type="SUPFAM" id="SSF50129">
    <property type="entry name" value="GroES-like"/>
    <property type="match status" value="1"/>
</dbReference>
<dbReference type="InterPro" id="IPR036291">
    <property type="entry name" value="NAD(P)-bd_dom_sf"/>
</dbReference>
<evidence type="ECO:0000313" key="3">
    <source>
        <dbReference type="Proteomes" id="UP000245768"/>
    </source>
</evidence>
<dbReference type="GeneID" id="37045861"/>
<accession>A0A316YQZ0</accession>
<dbReference type="CDD" id="cd08249">
    <property type="entry name" value="enoyl_reductase_like"/>
    <property type="match status" value="1"/>
</dbReference>
<organism evidence="2 3">
    <name type="scientific">Acaromyces ingoldii</name>
    <dbReference type="NCBI Taxonomy" id="215250"/>
    <lineage>
        <taxon>Eukaryota</taxon>
        <taxon>Fungi</taxon>
        <taxon>Dikarya</taxon>
        <taxon>Basidiomycota</taxon>
        <taxon>Ustilaginomycotina</taxon>
        <taxon>Exobasidiomycetes</taxon>
        <taxon>Exobasidiales</taxon>
        <taxon>Cryptobasidiaceae</taxon>
        <taxon>Acaromyces</taxon>
    </lineage>
</organism>
<dbReference type="Gene3D" id="3.40.50.720">
    <property type="entry name" value="NAD(P)-binding Rossmann-like Domain"/>
    <property type="match status" value="1"/>
</dbReference>
<dbReference type="PANTHER" id="PTHR45348:SF3">
    <property type="entry name" value="ENOYL REDUCTASE (ER) DOMAIN-CONTAINING PROTEIN"/>
    <property type="match status" value="1"/>
</dbReference>
<dbReference type="OrthoDB" id="9992527at2759"/>
<protein>
    <submittedName>
        <fullName evidence="2">GroES-like protein</fullName>
    </submittedName>
</protein>
<dbReference type="Pfam" id="PF00107">
    <property type="entry name" value="ADH_zinc_N"/>
    <property type="match status" value="1"/>
</dbReference>
<dbReference type="InterPro" id="IPR011032">
    <property type="entry name" value="GroES-like_sf"/>
</dbReference>
<evidence type="ECO:0000313" key="2">
    <source>
        <dbReference type="EMBL" id="PWN91797.1"/>
    </source>
</evidence>
<dbReference type="GO" id="GO:0016651">
    <property type="term" value="F:oxidoreductase activity, acting on NAD(P)H"/>
    <property type="evidence" value="ECO:0007669"/>
    <property type="project" value="InterPro"/>
</dbReference>
<dbReference type="RefSeq" id="XP_025378995.1">
    <property type="nucleotide sequence ID" value="XM_025523945.1"/>
</dbReference>
<proteinExistence type="predicted"/>
<dbReference type="InterPro" id="IPR047122">
    <property type="entry name" value="Trans-enoyl_RdTase-like"/>
</dbReference>
<dbReference type="EMBL" id="KZ819635">
    <property type="protein sequence ID" value="PWN91797.1"/>
    <property type="molecule type" value="Genomic_DNA"/>
</dbReference>
<gene>
    <name evidence="2" type="ORF">FA10DRAFT_284719</name>
</gene>
<dbReference type="InterPro" id="IPR013154">
    <property type="entry name" value="ADH-like_N"/>
</dbReference>
<reference evidence="2 3" key="1">
    <citation type="journal article" date="2018" name="Mol. Biol. Evol.">
        <title>Broad Genomic Sampling Reveals a Smut Pathogenic Ancestry of the Fungal Clade Ustilaginomycotina.</title>
        <authorList>
            <person name="Kijpornyongpan T."/>
            <person name="Mondo S.J."/>
            <person name="Barry K."/>
            <person name="Sandor L."/>
            <person name="Lee J."/>
            <person name="Lipzen A."/>
            <person name="Pangilinan J."/>
            <person name="LaButti K."/>
            <person name="Hainaut M."/>
            <person name="Henrissat B."/>
            <person name="Grigoriev I.V."/>
            <person name="Spatafora J.W."/>
            <person name="Aime M.C."/>
        </authorList>
    </citation>
    <scope>NUCLEOTIDE SEQUENCE [LARGE SCALE GENOMIC DNA]</scope>
    <source>
        <strain evidence="2 3">MCA 4198</strain>
    </source>
</reference>
<dbReference type="InterPro" id="IPR020843">
    <property type="entry name" value="ER"/>
</dbReference>
<dbReference type="SMART" id="SM00829">
    <property type="entry name" value="PKS_ER"/>
    <property type="match status" value="1"/>
</dbReference>
<dbReference type="InterPro" id="IPR013149">
    <property type="entry name" value="ADH-like_C"/>
</dbReference>
<dbReference type="AlphaFoldDB" id="A0A316YQZ0"/>
<dbReference type="PANTHER" id="PTHR45348">
    <property type="entry name" value="HYPOTHETICAL OXIDOREDUCTASE (EUROFUNG)"/>
    <property type="match status" value="1"/>
</dbReference>